<dbReference type="Gene3D" id="3.40.50.720">
    <property type="entry name" value="NAD(P)-binding Rossmann-like Domain"/>
    <property type="match status" value="1"/>
</dbReference>
<dbReference type="InterPro" id="IPR002347">
    <property type="entry name" value="SDR_fam"/>
</dbReference>
<dbReference type="Pfam" id="PF13561">
    <property type="entry name" value="adh_short_C2"/>
    <property type="match status" value="1"/>
</dbReference>
<evidence type="ECO:0000256" key="1">
    <source>
        <dbReference type="ARBA" id="ARBA00006484"/>
    </source>
</evidence>
<dbReference type="EMBL" id="BAABAT010000009">
    <property type="protein sequence ID" value="GAA4250335.1"/>
    <property type="molecule type" value="Genomic_DNA"/>
</dbReference>
<dbReference type="Proteomes" id="UP001500620">
    <property type="component" value="Unassembled WGS sequence"/>
</dbReference>
<evidence type="ECO:0000313" key="3">
    <source>
        <dbReference type="EMBL" id="GAA4250335.1"/>
    </source>
</evidence>
<evidence type="ECO:0000256" key="2">
    <source>
        <dbReference type="ARBA" id="ARBA00023002"/>
    </source>
</evidence>
<gene>
    <name evidence="3" type="ORF">GCM10022255_038440</name>
</gene>
<dbReference type="CDD" id="cd05233">
    <property type="entry name" value="SDR_c"/>
    <property type="match status" value="1"/>
</dbReference>
<dbReference type="RefSeq" id="WP_345128397.1">
    <property type="nucleotide sequence ID" value="NZ_BAABAT010000009.1"/>
</dbReference>
<dbReference type="SUPFAM" id="SSF51735">
    <property type="entry name" value="NAD(P)-binding Rossmann-fold domains"/>
    <property type="match status" value="1"/>
</dbReference>
<evidence type="ECO:0000313" key="4">
    <source>
        <dbReference type="Proteomes" id="UP001500620"/>
    </source>
</evidence>
<keyword evidence="2" id="KW-0560">Oxidoreductase</keyword>
<dbReference type="PANTHER" id="PTHR43639">
    <property type="entry name" value="OXIDOREDUCTASE, SHORT-CHAIN DEHYDROGENASE/REDUCTASE FAMILY (AFU_ORTHOLOGUE AFUA_5G02870)"/>
    <property type="match status" value="1"/>
</dbReference>
<accession>A0ABP8D9G3</accession>
<comment type="similarity">
    <text evidence="1">Belongs to the short-chain dehydrogenases/reductases (SDR) family.</text>
</comment>
<comment type="caution">
    <text evidence="3">The sequence shown here is derived from an EMBL/GenBank/DDBJ whole genome shotgun (WGS) entry which is preliminary data.</text>
</comment>
<sequence>MQRDFAYRRGVAVVTGATGGIGAAVARMLTARGSAVVLAYRSAGAVADALAAELPRASAVRADLTDPAACAALIEAAGEVHTLVHAAGPHVPMMHLSRVEPDRFAEQVAQDVLACFNVVRAALPALRAARGSLVAVTTAATRRFPVRDGLSAVPKGAVEALVRGVAAEEGRYGVRANCVGPGMLTDGMATRLMASGDLDERALEAARANIPLRSFGSAQDVAEAVCFLASDRARFISGQKLDVDGGYGV</sequence>
<reference evidence="4" key="1">
    <citation type="journal article" date="2019" name="Int. J. Syst. Evol. Microbiol.">
        <title>The Global Catalogue of Microorganisms (GCM) 10K type strain sequencing project: providing services to taxonomists for standard genome sequencing and annotation.</title>
        <authorList>
            <consortium name="The Broad Institute Genomics Platform"/>
            <consortium name="The Broad Institute Genome Sequencing Center for Infectious Disease"/>
            <person name="Wu L."/>
            <person name="Ma J."/>
        </authorList>
    </citation>
    <scope>NUCLEOTIDE SEQUENCE [LARGE SCALE GENOMIC DNA]</scope>
    <source>
        <strain evidence="4">JCM 17441</strain>
    </source>
</reference>
<dbReference type="PRINTS" id="PR00081">
    <property type="entry name" value="GDHRDH"/>
</dbReference>
<keyword evidence="4" id="KW-1185">Reference proteome</keyword>
<organism evidence="3 4">
    <name type="scientific">Dactylosporangium darangshiense</name>
    <dbReference type="NCBI Taxonomy" id="579108"/>
    <lineage>
        <taxon>Bacteria</taxon>
        <taxon>Bacillati</taxon>
        <taxon>Actinomycetota</taxon>
        <taxon>Actinomycetes</taxon>
        <taxon>Micromonosporales</taxon>
        <taxon>Micromonosporaceae</taxon>
        <taxon>Dactylosporangium</taxon>
    </lineage>
</organism>
<name>A0ABP8D9G3_9ACTN</name>
<dbReference type="InterPro" id="IPR036291">
    <property type="entry name" value="NAD(P)-bd_dom_sf"/>
</dbReference>
<protein>
    <submittedName>
        <fullName evidence="3">SDR family oxidoreductase</fullName>
    </submittedName>
</protein>
<proteinExistence type="inferred from homology"/>
<dbReference type="PANTHER" id="PTHR43639:SF1">
    <property type="entry name" value="SHORT-CHAIN DEHYDROGENASE_REDUCTASE FAMILY PROTEIN"/>
    <property type="match status" value="1"/>
</dbReference>